<dbReference type="HOGENOM" id="CLU_007596_2_0_5"/>
<keyword evidence="4" id="KW-1185">Reference proteome</keyword>
<evidence type="ECO:0000256" key="1">
    <source>
        <dbReference type="SAM" id="SignalP"/>
    </source>
</evidence>
<dbReference type="InterPro" id="IPR005546">
    <property type="entry name" value="Autotransporte_beta"/>
</dbReference>
<comment type="caution">
    <text evidence="3">The sequence shown here is derived from an EMBL/GenBank/DDBJ whole genome shotgun (WGS) entry which is preliminary data.</text>
</comment>
<dbReference type="EMBL" id="AIMC01000043">
    <property type="protein sequence ID" value="EJF74344.1"/>
    <property type="molecule type" value="Genomic_DNA"/>
</dbReference>
<dbReference type="InterPro" id="IPR006315">
    <property type="entry name" value="OM_autotransptr_brl_dom"/>
</dbReference>
<dbReference type="PROSITE" id="PS51208">
    <property type="entry name" value="AUTOTRANSPORTER"/>
    <property type="match status" value="1"/>
</dbReference>
<dbReference type="Gene3D" id="2.160.20.20">
    <property type="match status" value="1"/>
</dbReference>
<reference evidence="3 4" key="1">
    <citation type="submission" date="2012-03" db="EMBL/GenBank/DDBJ databases">
        <title>The Genome Sequence of Bartonella birtlesii LL-WM9.</title>
        <authorList>
            <consortium name="The Broad Institute Genome Sequencing Platform"/>
            <consortium name="The Broad Institute Genome Sequencing Center for Infectious Disease"/>
            <person name="Feldgarden M."/>
            <person name="Kirby J."/>
            <person name="Kosoy M."/>
            <person name="Birtles R."/>
            <person name="Probert W.S."/>
            <person name="Chiaraviglio L."/>
            <person name="Young S.K."/>
            <person name="Zeng Q."/>
            <person name="Gargeya S."/>
            <person name="Fitzgerald M."/>
            <person name="Haas B."/>
            <person name="Abouelleil A."/>
            <person name="Alvarado L."/>
            <person name="Arachchi H.M."/>
            <person name="Berlin A."/>
            <person name="Chapman S.B."/>
            <person name="Gearin G."/>
            <person name="Goldberg J."/>
            <person name="Griggs A."/>
            <person name="Gujja S."/>
            <person name="Hansen M."/>
            <person name="Heiman D."/>
            <person name="Howarth C."/>
            <person name="Larimer J."/>
            <person name="Lui A."/>
            <person name="MacDonald P.J.P."/>
            <person name="McCowen C."/>
            <person name="Montmayeur A."/>
            <person name="Murphy C."/>
            <person name="Neiman D."/>
            <person name="Pearson M."/>
            <person name="Priest M."/>
            <person name="Roberts A."/>
            <person name="Saif S."/>
            <person name="Shea T."/>
            <person name="Sisk P."/>
            <person name="Stolte C."/>
            <person name="Sykes S."/>
            <person name="Wortman J."/>
            <person name="Nusbaum C."/>
            <person name="Birren B."/>
        </authorList>
    </citation>
    <scope>NUCLEOTIDE SEQUENCE [LARGE SCALE GENOMIC DNA]</scope>
    <source>
        <strain evidence="3 4">LL-WM9</strain>
    </source>
</reference>
<feature type="chain" id="PRO_5003737708" evidence="1">
    <location>
        <begin position="30"/>
        <end position="873"/>
    </location>
</feature>
<dbReference type="GO" id="GO:0019867">
    <property type="term" value="C:outer membrane"/>
    <property type="evidence" value="ECO:0007669"/>
    <property type="project" value="InterPro"/>
</dbReference>
<dbReference type="Proteomes" id="UP000008748">
    <property type="component" value="Unassembled WGS sequence"/>
</dbReference>
<dbReference type="RefSeq" id="WP_006590395.1">
    <property type="nucleotide sequence ID" value="NZ_JH725079.1"/>
</dbReference>
<feature type="domain" description="Autotransporter" evidence="2">
    <location>
        <begin position="596"/>
        <end position="873"/>
    </location>
</feature>
<evidence type="ECO:0000259" key="2">
    <source>
        <dbReference type="PROSITE" id="PS51208"/>
    </source>
</evidence>
<dbReference type="SUPFAM" id="SSF103515">
    <property type="entry name" value="Autotransporter"/>
    <property type="match status" value="1"/>
</dbReference>
<dbReference type="InterPro" id="IPR012332">
    <property type="entry name" value="Autotransporter_pectin_lyase_C"/>
</dbReference>
<dbReference type="SUPFAM" id="SSF51126">
    <property type="entry name" value="Pectin lyase-like"/>
    <property type="match status" value="1"/>
</dbReference>
<organism evidence="3 4">
    <name type="scientific">Bartonella birtlesii LL-WM9</name>
    <dbReference type="NCBI Taxonomy" id="1094552"/>
    <lineage>
        <taxon>Bacteria</taxon>
        <taxon>Pseudomonadati</taxon>
        <taxon>Pseudomonadota</taxon>
        <taxon>Alphaproteobacteria</taxon>
        <taxon>Hyphomicrobiales</taxon>
        <taxon>Bartonellaceae</taxon>
        <taxon>Bartonella</taxon>
    </lineage>
</organism>
<accession>J0PW09</accession>
<dbReference type="Pfam" id="PF18883">
    <property type="entry name" value="AC_1"/>
    <property type="match status" value="1"/>
</dbReference>
<dbReference type="InterPro" id="IPR011050">
    <property type="entry name" value="Pectin_lyase_fold/virulence"/>
</dbReference>
<evidence type="ECO:0000313" key="4">
    <source>
        <dbReference type="Proteomes" id="UP000008748"/>
    </source>
</evidence>
<dbReference type="PATRIC" id="fig|1094552.3.peg.1652"/>
<dbReference type="Pfam" id="PF03797">
    <property type="entry name" value="Autotransporter"/>
    <property type="match status" value="1"/>
</dbReference>
<dbReference type="Gene3D" id="2.40.128.130">
    <property type="entry name" value="Autotransporter beta-domain"/>
    <property type="match status" value="1"/>
</dbReference>
<dbReference type="SMART" id="SM00869">
    <property type="entry name" value="Autotransporter"/>
    <property type="match status" value="1"/>
</dbReference>
<evidence type="ECO:0000313" key="3">
    <source>
        <dbReference type="EMBL" id="EJF74344.1"/>
    </source>
</evidence>
<gene>
    <name evidence="3" type="ORF">ME7_01482</name>
</gene>
<keyword evidence="1" id="KW-0732">Signal</keyword>
<proteinExistence type="predicted"/>
<feature type="signal peptide" evidence="1">
    <location>
        <begin position="1"/>
        <end position="29"/>
    </location>
</feature>
<protein>
    <submittedName>
        <fullName evidence="3">Outer membrane autotransporter barrel domain-containing protein</fullName>
    </submittedName>
</protein>
<dbReference type="InterPro" id="IPR043990">
    <property type="entry name" value="AC_1"/>
</dbReference>
<dbReference type="NCBIfam" id="TIGR01414">
    <property type="entry name" value="autotrans_barl"/>
    <property type="match status" value="1"/>
</dbReference>
<name>J0PW09_9HYPH</name>
<sequence length="873" mass="95072">MIKVLKHHVCLCALTTSVFFFITNINAGAQDSKPSCSSLLNSHKCDDLGKIENTDVARPDIAGVTVIKGFSPASIKVGEKALNIDGILKLKKAGTITSDVFSPKKTKVVLESGSITSSGKNTHNSKKVSGRNNGVNQAIFGVEQGGALLVRDNTVNVSNVYGLVAESAPAFSLLEQKEKGSQGMSGKSDIVFESSDITLKGHGVRGLYFLGGLSEDKYTEGEALFPLGEVLFKKSSLKVPNGTAIYADDIRRSSYITAIEGSRIFANRLLEIKNNSYASVLADASFLTGSTHIDKSSYAELNLFNKSQWTVTPRKSNNRKNVQSTVSSVSFVRNVNSSIFFQKPKDGHYQTLQIGADDLVSDYAYVASNARLIVNASFATDGQKKEIKADKLVVYGDVYGKTKVQVVEISAATAQGKGRSQGEQKESPSVSIIQVYGKAEADSFKLATDYVALRGAPYRYNLRAYGPNSSHRQEKDKNKLAKEKNIYNGDFWDFRLEAEYVQRSPRSAQLKASRLKGQVSHSRISRSIRSHAHHNDVFAGHDGSVFYFDEGVKAVVPQVPTYLLLPNALFHAGLVDISNQNKQLETLRAAVGSLLENSENPAFFVRGYGGHNHYVSDLPELQYGYGGNLGYHAVEAGFLLKEIESADRNTSFGIIGTYGKISLQPQDVIESKKSAFDKWSVTAYGSMQSDSGFYLDGLFSYGLFKGDVLTLKRGKTATLKGNSLNASLVSGKRFMTGYEGLVFDPQIQIVYQNLLFDKASDVDGFDIEIGKLNQWVMRAGGRLSKTLPASQTGNIVSFSGKLHLAHSFAGKQFVHFGDKFQLGAFGSLLEAGIGFNAQLSSNFALHGDVTYQHKISKAGFSGTRFAGGLRYRF</sequence>
<dbReference type="AlphaFoldDB" id="J0PW09"/>
<dbReference type="InterPro" id="IPR036709">
    <property type="entry name" value="Autotransporte_beta_dom_sf"/>
</dbReference>